<dbReference type="FunCoup" id="A0A2R5GR16">
    <property type="interactions" value="337"/>
</dbReference>
<reference evidence="1 2" key="1">
    <citation type="submission" date="2017-12" db="EMBL/GenBank/DDBJ databases">
        <title>Sequencing, de novo assembly and annotation of complete genome of a new Thraustochytrid species, strain FCC1311.</title>
        <authorList>
            <person name="Sedici K."/>
            <person name="Godart F."/>
            <person name="Aiese Cigliano R."/>
            <person name="Sanseverino W."/>
            <person name="Barakat M."/>
            <person name="Ortet P."/>
            <person name="Marechal E."/>
            <person name="Cagnac O."/>
            <person name="Amato A."/>
        </authorList>
    </citation>
    <scope>NUCLEOTIDE SEQUENCE [LARGE SCALE GENOMIC DNA]</scope>
</reference>
<dbReference type="GO" id="GO:0071011">
    <property type="term" value="C:precatalytic spliceosome"/>
    <property type="evidence" value="ECO:0007669"/>
    <property type="project" value="TreeGrafter"/>
</dbReference>
<organism evidence="1 2">
    <name type="scientific">Hondaea fermentalgiana</name>
    <dbReference type="NCBI Taxonomy" id="2315210"/>
    <lineage>
        <taxon>Eukaryota</taxon>
        <taxon>Sar</taxon>
        <taxon>Stramenopiles</taxon>
        <taxon>Bigyra</taxon>
        <taxon>Labyrinthulomycetes</taxon>
        <taxon>Thraustochytrida</taxon>
        <taxon>Thraustochytriidae</taxon>
        <taxon>Hondaea</taxon>
    </lineage>
</organism>
<dbReference type="EMBL" id="BEYU01000116">
    <property type="protein sequence ID" value="GBG32198.1"/>
    <property type="molecule type" value="Genomic_DNA"/>
</dbReference>
<dbReference type="AlphaFoldDB" id="A0A2R5GR16"/>
<proteinExistence type="predicted"/>
<dbReference type="GO" id="GO:0000398">
    <property type="term" value="P:mRNA splicing, via spliceosome"/>
    <property type="evidence" value="ECO:0007669"/>
    <property type="project" value="TreeGrafter"/>
</dbReference>
<sequence length="161" mass="17778">MKQEKNKKLSTITVSPSSRARRRCLKLPTRSALGDTVPRSYDAAAAAAAAATPAGTARDFAYGFSTDRFNVNVSLGKNWEHLQNKFVGTGHPDMTKFEWGVNMQRDSLASFLGHNDLLTYFAVAENESLERTRLNLLEKMIEPCGPPPKPVVDEDGDDIIH</sequence>
<evidence type="ECO:0000313" key="2">
    <source>
        <dbReference type="Proteomes" id="UP000241890"/>
    </source>
</evidence>
<keyword evidence="2" id="KW-1185">Reference proteome</keyword>
<dbReference type="GO" id="GO:0005686">
    <property type="term" value="C:U2 snRNP"/>
    <property type="evidence" value="ECO:0007669"/>
    <property type="project" value="TreeGrafter"/>
</dbReference>
<dbReference type="Pfam" id="PF07189">
    <property type="entry name" value="SF3b10"/>
    <property type="match status" value="1"/>
</dbReference>
<protein>
    <submittedName>
        <fullName evidence="1">Splicing factor 3B subunit 5</fullName>
    </submittedName>
</protein>
<dbReference type="InterPro" id="IPR009846">
    <property type="entry name" value="SF3b5/RDS3-10"/>
</dbReference>
<accession>A0A2R5GR16</accession>
<dbReference type="PANTHER" id="PTHR20978:SF0">
    <property type="entry name" value="SPLICING FACTOR 3B SUBUNIT 5"/>
    <property type="match status" value="1"/>
</dbReference>
<comment type="caution">
    <text evidence="1">The sequence shown here is derived from an EMBL/GenBank/DDBJ whole genome shotgun (WGS) entry which is preliminary data.</text>
</comment>
<name>A0A2R5GR16_9STRA</name>
<dbReference type="Proteomes" id="UP000241890">
    <property type="component" value="Unassembled WGS sequence"/>
</dbReference>
<dbReference type="InParanoid" id="A0A2R5GR16"/>
<dbReference type="PANTHER" id="PTHR20978">
    <property type="entry name" value="SPLICING FACTOR 3B SUBUNIT 5"/>
    <property type="match status" value="1"/>
</dbReference>
<evidence type="ECO:0000313" key="1">
    <source>
        <dbReference type="EMBL" id="GBG32198.1"/>
    </source>
</evidence>
<gene>
    <name evidence="1" type="ORF">FCC1311_084232</name>
</gene>
<dbReference type="OrthoDB" id="274726at2759"/>